<feature type="compositionally biased region" description="Polar residues" evidence="1">
    <location>
        <begin position="53"/>
        <end position="62"/>
    </location>
</feature>
<organism evidence="2 3">
    <name type="scientific">Austropuccinia psidii MF-1</name>
    <dbReference type="NCBI Taxonomy" id="1389203"/>
    <lineage>
        <taxon>Eukaryota</taxon>
        <taxon>Fungi</taxon>
        <taxon>Dikarya</taxon>
        <taxon>Basidiomycota</taxon>
        <taxon>Pucciniomycotina</taxon>
        <taxon>Pucciniomycetes</taxon>
        <taxon>Pucciniales</taxon>
        <taxon>Sphaerophragmiaceae</taxon>
        <taxon>Austropuccinia</taxon>
    </lineage>
</organism>
<evidence type="ECO:0000313" key="2">
    <source>
        <dbReference type="EMBL" id="MBW0526699.1"/>
    </source>
</evidence>
<proteinExistence type="predicted"/>
<dbReference type="Proteomes" id="UP000765509">
    <property type="component" value="Unassembled WGS sequence"/>
</dbReference>
<sequence>MGFKCQKQTPPNPPQQDSPVPHIPHKKALRQLTPGPSGTDEPSQYDELRIPGRSQSPKSQLPTHEDGSTCEPEPEVAPKQSKEDPLCNIPISFFSCYQHSLTTPSKHIQLVPLPLPPSSSLTIRPSLPPSTPTPVPSPEIPLISPKSPTAYSPHSHNEVLEEFTHLGLTLMIPQEIIH</sequence>
<reference evidence="2" key="1">
    <citation type="submission" date="2021-03" db="EMBL/GenBank/DDBJ databases">
        <title>Draft genome sequence of rust myrtle Austropuccinia psidii MF-1, a brazilian biotype.</title>
        <authorList>
            <person name="Quecine M.C."/>
            <person name="Pachon D.M.R."/>
            <person name="Bonatelli M.L."/>
            <person name="Correr F.H."/>
            <person name="Franceschini L.M."/>
            <person name="Leite T.F."/>
            <person name="Margarido G.R.A."/>
            <person name="Almeida C.A."/>
            <person name="Ferrarezi J.A."/>
            <person name="Labate C.A."/>
        </authorList>
    </citation>
    <scope>NUCLEOTIDE SEQUENCE</scope>
    <source>
        <strain evidence="2">MF-1</strain>
    </source>
</reference>
<protein>
    <submittedName>
        <fullName evidence="2">Uncharacterized protein</fullName>
    </submittedName>
</protein>
<evidence type="ECO:0000256" key="1">
    <source>
        <dbReference type="SAM" id="MobiDB-lite"/>
    </source>
</evidence>
<gene>
    <name evidence="2" type="ORF">O181_066414</name>
</gene>
<comment type="caution">
    <text evidence="2">The sequence shown here is derived from an EMBL/GenBank/DDBJ whole genome shotgun (WGS) entry which is preliminary data.</text>
</comment>
<name>A0A9Q3ETF2_9BASI</name>
<dbReference type="EMBL" id="AVOT02032877">
    <property type="protein sequence ID" value="MBW0526699.1"/>
    <property type="molecule type" value="Genomic_DNA"/>
</dbReference>
<keyword evidence="3" id="KW-1185">Reference proteome</keyword>
<accession>A0A9Q3ETF2</accession>
<evidence type="ECO:0000313" key="3">
    <source>
        <dbReference type="Proteomes" id="UP000765509"/>
    </source>
</evidence>
<feature type="region of interest" description="Disordered" evidence="1">
    <location>
        <begin position="1"/>
        <end position="84"/>
    </location>
</feature>
<dbReference type="AlphaFoldDB" id="A0A9Q3ETF2"/>